<reference evidence="1 2" key="1">
    <citation type="submission" date="2019-12" db="EMBL/GenBank/DDBJ databases">
        <title>Microbes associate with the intestines of laboratory mice.</title>
        <authorList>
            <person name="Navarre W."/>
            <person name="Wong E."/>
        </authorList>
    </citation>
    <scope>NUCLEOTIDE SEQUENCE [LARGE SCALE GENOMIC DNA]</scope>
    <source>
        <strain evidence="1 2">NM82_D38</strain>
    </source>
</reference>
<comment type="caution">
    <text evidence="1">The sequence shown here is derived from an EMBL/GenBank/DDBJ whole genome shotgun (WGS) entry which is preliminary data.</text>
</comment>
<evidence type="ECO:0000313" key="1">
    <source>
        <dbReference type="EMBL" id="MVX57985.1"/>
    </source>
</evidence>
<accession>A0A6L6YJS2</accession>
<dbReference type="RefSeq" id="WP_160336392.1">
    <property type="nucleotide sequence ID" value="NZ_CALPCR010000009.1"/>
</dbReference>
<keyword evidence="2" id="KW-1185">Reference proteome</keyword>
<evidence type="ECO:0000313" key="2">
    <source>
        <dbReference type="Proteomes" id="UP000472580"/>
    </source>
</evidence>
<proteinExistence type="predicted"/>
<dbReference type="AlphaFoldDB" id="A0A6L6YJS2"/>
<dbReference type="EMBL" id="WSRP01000074">
    <property type="protein sequence ID" value="MVX57985.1"/>
    <property type="molecule type" value="Genomic_DNA"/>
</dbReference>
<name>A0A6L6YJS2_9BURK</name>
<dbReference type="Proteomes" id="UP000472580">
    <property type="component" value="Unassembled WGS sequence"/>
</dbReference>
<protein>
    <submittedName>
        <fullName evidence="1">Uncharacterized protein</fullName>
    </submittedName>
</protein>
<sequence>MKKGLKSKKPAERRFWEDVKRRMDGARVSNNEERLVYFLEVYTKRNDVVPQSERSVFDQIAGVLKNGFSWY</sequence>
<gene>
    <name evidence="1" type="ORF">E5987_12460</name>
</gene>
<organism evidence="1 2">
    <name type="scientific">Parasutterella muris</name>
    <dbReference type="NCBI Taxonomy" id="2565572"/>
    <lineage>
        <taxon>Bacteria</taxon>
        <taxon>Pseudomonadati</taxon>
        <taxon>Pseudomonadota</taxon>
        <taxon>Betaproteobacteria</taxon>
        <taxon>Burkholderiales</taxon>
        <taxon>Sutterellaceae</taxon>
        <taxon>Parasutterella</taxon>
    </lineage>
</organism>